<dbReference type="STRING" id="81972.D7LP01"/>
<feature type="domain" description="MATH" evidence="3">
    <location>
        <begin position="6"/>
        <end position="132"/>
    </location>
</feature>
<dbReference type="Gene3D" id="2.60.210.10">
    <property type="entry name" value="Apoptosis, Tumor Necrosis Factor Receptor Associated Protein 2, Chain A"/>
    <property type="match status" value="1"/>
</dbReference>
<proteinExistence type="predicted"/>
<keyword evidence="1 2" id="KW-0175">Coiled coil</keyword>
<dbReference type="InterPro" id="IPR002083">
    <property type="entry name" value="MATH/TRAF_dom"/>
</dbReference>
<organism evidence="5">
    <name type="scientific">Arabidopsis lyrata subsp. lyrata</name>
    <name type="common">Lyre-leaved rock-cress</name>
    <dbReference type="NCBI Taxonomy" id="81972"/>
    <lineage>
        <taxon>Eukaryota</taxon>
        <taxon>Viridiplantae</taxon>
        <taxon>Streptophyta</taxon>
        <taxon>Embryophyta</taxon>
        <taxon>Tracheophyta</taxon>
        <taxon>Spermatophyta</taxon>
        <taxon>Magnoliopsida</taxon>
        <taxon>eudicotyledons</taxon>
        <taxon>Gunneridae</taxon>
        <taxon>Pentapetalae</taxon>
        <taxon>rosids</taxon>
        <taxon>malvids</taxon>
        <taxon>Brassicales</taxon>
        <taxon>Brassicaceae</taxon>
        <taxon>Camelineae</taxon>
        <taxon>Arabidopsis</taxon>
    </lineage>
</organism>
<dbReference type="CDD" id="cd00121">
    <property type="entry name" value="MATH"/>
    <property type="match status" value="1"/>
</dbReference>
<accession>D7LP01</accession>
<dbReference type="AlphaFoldDB" id="D7LP01"/>
<dbReference type="HOGENOM" id="CLU_026537_0_0_1"/>
<dbReference type="InterPro" id="IPR050804">
    <property type="entry name" value="MCC"/>
</dbReference>
<dbReference type="PROSITE" id="PS50144">
    <property type="entry name" value="MATH"/>
    <property type="match status" value="1"/>
</dbReference>
<feature type="coiled-coil region" evidence="2">
    <location>
        <begin position="265"/>
        <end position="292"/>
    </location>
</feature>
<evidence type="ECO:0000256" key="2">
    <source>
        <dbReference type="SAM" id="Coils"/>
    </source>
</evidence>
<reference evidence="5" key="1">
    <citation type="journal article" date="2011" name="Nat. Genet.">
        <title>The Arabidopsis lyrata genome sequence and the basis of rapid genome size change.</title>
        <authorList>
            <person name="Hu T.T."/>
            <person name="Pattyn P."/>
            <person name="Bakker E.G."/>
            <person name="Cao J."/>
            <person name="Cheng J.-F."/>
            <person name="Clark R.M."/>
            <person name="Fahlgren N."/>
            <person name="Fawcett J.A."/>
            <person name="Grimwood J."/>
            <person name="Gundlach H."/>
            <person name="Haberer G."/>
            <person name="Hollister J.D."/>
            <person name="Ossowski S."/>
            <person name="Ottilar R.P."/>
            <person name="Salamov A.A."/>
            <person name="Schneeberger K."/>
            <person name="Spannagl M."/>
            <person name="Wang X."/>
            <person name="Yang L."/>
            <person name="Nasrallah M.E."/>
            <person name="Bergelson J."/>
            <person name="Carrington J.C."/>
            <person name="Gaut B.S."/>
            <person name="Schmutz J."/>
            <person name="Mayer K.F.X."/>
            <person name="Van de Peer Y."/>
            <person name="Grigoriev I.V."/>
            <person name="Nordborg M."/>
            <person name="Weigel D."/>
            <person name="Guo Y.-L."/>
        </authorList>
    </citation>
    <scope>NUCLEOTIDE SEQUENCE [LARGE SCALE GENOMIC DNA]</scope>
    <source>
        <strain evidence="5">cv. MN47</strain>
    </source>
</reference>
<protein>
    <submittedName>
        <fullName evidence="4">Predicted protein</fullName>
    </submittedName>
</protein>
<gene>
    <name evidence="4" type="ORF">ARALYDRAFT_664853</name>
</gene>
<dbReference type="eggNOG" id="KOG1987">
    <property type="taxonomic scope" value="Eukaryota"/>
</dbReference>
<dbReference type="SUPFAM" id="SSF49599">
    <property type="entry name" value="TRAF domain-like"/>
    <property type="match status" value="1"/>
</dbReference>
<evidence type="ECO:0000256" key="1">
    <source>
        <dbReference type="ARBA" id="ARBA00023054"/>
    </source>
</evidence>
<dbReference type="Gramene" id="Al_scaffold_0005_888">
    <property type="protein sequence ID" value="Al_scaffold_0005_888"/>
    <property type="gene ID" value="Al_scaffold_0005_888"/>
</dbReference>
<name>D7LP01_ARALL</name>
<dbReference type="EMBL" id="GL348717">
    <property type="protein sequence ID" value="EFH53450.1"/>
    <property type="molecule type" value="Genomic_DNA"/>
</dbReference>
<evidence type="ECO:0000259" key="3">
    <source>
        <dbReference type="PROSITE" id="PS50144"/>
    </source>
</evidence>
<dbReference type="PANTHER" id="PTHR46236:SF11">
    <property type="entry name" value="TRAF-LIKE SUPERFAMILY PROTEIN"/>
    <property type="match status" value="1"/>
</dbReference>
<dbReference type="InterPro" id="IPR008974">
    <property type="entry name" value="TRAF-like"/>
</dbReference>
<dbReference type="Proteomes" id="UP000008694">
    <property type="component" value="Unassembled WGS sequence"/>
</dbReference>
<dbReference type="Pfam" id="PF22486">
    <property type="entry name" value="MATH_2"/>
    <property type="match status" value="1"/>
</dbReference>
<dbReference type="PANTHER" id="PTHR46236">
    <property type="entry name" value="TRAF-LIKE SUPERFAMILY PROTEIN"/>
    <property type="match status" value="1"/>
</dbReference>
<sequence>MGSLVDNKFTWVINKVSSLTSDLLFSNYFVIGGCSWRVVALSRDNNFKDSLSLTLIVTEDSAQKMSVGWSRYAKVSFTLINQISEMLSQRIETMFDQRSSVFSCETMFSIGKLNDDHAGFLVDGEIKIVVQFLEIFDKLVVSKESNQPFKKTKLNDDGEVSKDLIREVPVIISSFTVLWILFFYLQVEFVKRIFEKHPDIALEFFPKNPVVKTAYMNVLLSLIETLGQPPREISKDDLAGAYGLLRSMKEAGFKLDWLENKLNEVLKKKESEEAYETRMREIEEEMKDLKEKVLDVAAPLRLDDVF</sequence>
<evidence type="ECO:0000313" key="4">
    <source>
        <dbReference type="EMBL" id="EFH53450.1"/>
    </source>
</evidence>
<evidence type="ECO:0000313" key="5">
    <source>
        <dbReference type="Proteomes" id="UP000008694"/>
    </source>
</evidence>
<keyword evidence="5" id="KW-1185">Reference proteome</keyword>